<dbReference type="EMBL" id="PNBA02000013">
    <property type="protein sequence ID" value="KAG6403095.1"/>
    <property type="molecule type" value="Genomic_DNA"/>
</dbReference>
<gene>
    <name evidence="2" type="ORF">SASPL_135312</name>
</gene>
<reference evidence="2" key="2">
    <citation type="submission" date="2020-08" db="EMBL/GenBank/DDBJ databases">
        <title>Plant Genome Project.</title>
        <authorList>
            <person name="Zhang R.-G."/>
        </authorList>
    </citation>
    <scope>NUCLEOTIDE SEQUENCE</scope>
    <source>
        <strain evidence="2">Huo1</strain>
        <tissue evidence="2">Leaf</tissue>
    </source>
</reference>
<name>A0A8X8WWA6_SALSN</name>
<protein>
    <submittedName>
        <fullName evidence="2">Uncharacterized protein</fullName>
    </submittedName>
</protein>
<sequence>MNLKALSIAMHGMTMKGVLTDPDHCYCVLLNAHDGAAFPNERKTEQANSEVSSPENVTSHGKTKNSKLICFVPAGRFGFGSLLSLGHSSARTDRTFMKGPGGRGEVEVAVSGILDQSKVDLGPQSPIQISKKGLGLYAKQHPWHQQQQSRLMLQPRPLPTWMARCCPSSAV</sequence>
<comment type="caution">
    <text evidence="2">The sequence shown here is derived from an EMBL/GenBank/DDBJ whole genome shotgun (WGS) entry which is preliminary data.</text>
</comment>
<dbReference type="InterPro" id="IPR019141">
    <property type="entry name" value="DUF2045"/>
</dbReference>
<organism evidence="2">
    <name type="scientific">Salvia splendens</name>
    <name type="common">Scarlet sage</name>
    <dbReference type="NCBI Taxonomy" id="180675"/>
    <lineage>
        <taxon>Eukaryota</taxon>
        <taxon>Viridiplantae</taxon>
        <taxon>Streptophyta</taxon>
        <taxon>Embryophyta</taxon>
        <taxon>Tracheophyta</taxon>
        <taxon>Spermatophyta</taxon>
        <taxon>Magnoliopsida</taxon>
        <taxon>eudicotyledons</taxon>
        <taxon>Gunneridae</taxon>
        <taxon>Pentapetalae</taxon>
        <taxon>asterids</taxon>
        <taxon>lamiids</taxon>
        <taxon>Lamiales</taxon>
        <taxon>Lamiaceae</taxon>
        <taxon>Nepetoideae</taxon>
        <taxon>Mentheae</taxon>
        <taxon>Salviinae</taxon>
        <taxon>Salvia</taxon>
        <taxon>Salvia subgen. Calosphace</taxon>
        <taxon>core Calosphace</taxon>
    </lineage>
</organism>
<reference evidence="2" key="1">
    <citation type="submission" date="2018-01" db="EMBL/GenBank/DDBJ databases">
        <authorList>
            <person name="Mao J.F."/>
        </authorList>
    </citation>
    <scope>NUCLEOTIDE SEQUENCE</scope>
    <source>
        <strain evidence="2">Huo1</strain>
        <tissue evidence="2">Leaf</tissue>
    </source>
</reference>
<accession>A0A8X8WWA6</accession>
<evidence type="ECO:0000313" key="2">
    <source>
        <dbReference type="EMBL" id="KAG6403095.1"/>
    </source>
</evidence>
<feature type="compositionally biased region" description="Polar residues" evidence="1">
    <location>
        <begin position="46"/>
        <end position="60"/>
    </location>
</feature>
<dbReference type="AlphaFoldDB" id="A0A8X8WWA6"/>
<dbReference type="Proteomes" id="UP000298416">
    <property type="component" value="Unassembled WGS sequence"/>
</dbReference>
<feature type="region of interest" description="Disordered" evidence="1">
    <location>
        <begin position="42"/>
        <end position="61"/>
    </location>
</feature>
<dbReference type="Pfam" id="PF09741">
    <property type="entry name" value="DUF2045"/>
    <property type="match status" value="1"/>
</dbReference>
<proteinExistence type="predicted"/>
<evidence type="ECO:0000313" key="3">
    <source>
        <dbReference type="Proteomes" id="UP000298416"/>
    </source>
</evidence>
<keyword evidence="3" id="KW-1185">Reference proteome</keyword>
<dbReference type="PANTHER" id="PTHR21477">
    <property type="entry name" value="ZGC:172139"/>
    <property type="match status" value="1"/>
</dbReference>
<evidence type="ECO:0000256" key="1">
    <source>
        <dbReference type="SAM" id="MobiDB-lite"/>
    </source>
</evidence>
<dbReference type="PANTHER" id="PTHR21477:SF13">
    <property type="entry name" value="KIAA0930"/>
    <property type="match status" value="1"/>
</dbReference>